<evidence type="ECO:0000259" key="6">
    <source>
        <dbReference type="Pfam" id="PF15985"/>
    </source>
</evidence>
<evidence type="ECO:0000256" key="4">
    <source>
        <dbReference type="ARBA" id="ARBA00022884"/>
    </source>
</evidence>
<dbReference type="GO" id="GO:0071035">
    <property type="term" value="P:nuclear polyadenylation-dependent rRNA catabolic process"/>
    <property type="evidence" value="ECO:0007669"/>
    <property type="project" value="TreeGrafter"/>
</dbReference>
<comment type="subcellular location">
    <subcellularLocation>
        <location evidence="1">Nucleus</location>
    </subcellularLocation>
</comment>
<dbReference type="InterPro" id="IPR026699">
    <property type="entry name" value="Exosome_RNA_bind1/RRP40/RRP4"/>
</dbReference>
<dbReference type="Gene3D" id="2.40.50.140">
    <property type="entry name" value="Nucleic acid-binding proteins"/>
    <property type="match status" value="1"/>
</dbReference>
<dbReference type="EMBL" id="ML979138">
    <property type="protein sequence ID" value="KAF1913551.1"/>
    <property type="molecule type" value="Genomic_DNA"/>
</dbReference>
<evidence type="ECO:0000259" key="7">
    <source>
        <dbReference type="Pfam" id="PF18311"/>
    </source>
</evidence>
<dbReference type="AlphaFoldDB" id="A0A6A5QD57"/>
<keyword evidence="2" id="KW-0963">Cytoplasm</keyword>
<dbReference type="Gene3D" id="2.40.50.100">
    <property type="match status" value="1"/>
</dbReference>
<dbReference type="InterPro" id="IPR004088">
    <property type="entry name" value="KH_dom_type_1"/>
</dbReference>
<evidence type="ECO:0000256" key="1">
    <source>
        <dbReference type="ARBA" id="ARBA00004123"/>
    </source>
</evidence>
<feature type="region of interest" description="Disordered" evidence="5">
    <location>
        <begin position="1"/>
        <end position="25"/>
    </location>
</feature>
<dbReference type="GO" id="GO:0071038">
    <property type="term" value="P:TRAMP-dependent tRNA surveillance pathway"/>
    <property type="evidence" value="ECO:0007669"/>
    <property type="project" value="TreeGrafter"/>
</dbReference>
<reference evidence="8" key="1">
    <citation type="journal article" date="2020" name="Stud. Mycol.">
        <title>101 Dothideomycetes genomes: a test case for predicting lifestyles and emergence of pathogens.</title>
        <authorList>
            <person name="Haridas S."/>
            <person name="Albert R."/>
            <person name="Binder M."/>
            <person name="Bloem J."/>
            <person name="Labutti K."/>
            <person name="Salamov A."/>
            <person name="Andreopoulos B."/>
            <person name="Baker S."/>
            <person name="Barry K."/>
            <person name="Bills G."/>
            <person name="Bluhm B."/>
            <person name="Cannon C."/>
            <person name="Castanera R."/>
            <person name="Culley D."/>
            <person name="Daum C."/>
            <person name="Ezra D."/>
            <person name="Gonzalez J."/>
            <person name="Henrissat B."/>
            <person name="Kuo A."/>
            <person name="Liang C."/>
            <person name="Lipzen A."/>
            <person name="Lutzoni F."/>
            <person name="Magnuson J."/>
            <person name="Mondo S."/>
            <person name="Nolan M."/>
            <person name="Ohm R."/>
            <person name="Pangilinan J."/>
            <person name="Park H.-J."/>
            <person name="Ramirez L."/>
            <person name="Alfaro M."/>
            <person name="Sun H."/>
            <person name="Tritt A."/>
            <person name="Yoshinaga Y."/>
            <person name="Zwiers L.-H."/>
            <person name="Turgeon B."/>
            <person name="Goodwin S."/>
            <person name="Spatafora J."/>
            <person name="Crous P."/>
            <person name="Grigoriev I."/>
        </authorList>
    </citation>
    <scope>NUCLEOTIDE SEQUENCE</scope>
    <source>
        <strain evidence="8">HMLAC05119</strain>
    </source>
</reference>
<evidence type="ECO:0000256" key="5">
    <source>
        <dbReference type="SAM" id="MobiDB-lite"/>
    </source>
</evidence>
<dbReference type="GO" id="GO:0003723">
    <property type="term" value="F:RNA binding"/>
    <property type="evidence" value="ECO:0007669"/>
    <property type="project" value="UniProtKB-KW"/>
</dbReference>
<dbReference type="GO" id="GO:0071034">
    <property type="term" value="P:CUT catabolic process"/>
    <property type="evidence" value="ECO:0007669"/>
    <property type="project" value="TreeGrafter"/>
</dbReference>
<protein>
    <recommendedName>
        <fullName evidence="10">Ribosomal RNA-processing protein 40</fullName>
    </recommendedName>
</protein>
<dbReference type="FunFam" id="2.40.50.100:FF:000073">
    <property type="entry name" value="Putative Exosome complex component RRP40"/>
    <property type="match status" value="1"/>
</dbReference>
<accession>A0A6A5QD57</accession>
<evidence type="ECO:0000256" key="2">
    <source>
        <dbReference type="ARBA" id="ARBA00022490"/>
    </source>
</evidence>
<dbReference type="PANTHER" id="PTHR21321:SF1">
    <property type="entry name" value="EXOSOME COMPLEX COMPONENT RRP40"/>
    <property type="match status" value="1"/>
</dbReference>
<name>A0A6A5QD57_AMPQU</name>
<dbReference type="Pfam" id="PF15985">
    <property type="entry name" value="KH_6"/>
    <property type="match status" value="1"/>
</dbReference>
<dbReference type="Pfam" id="PF21262">
    <property type="entry name" value="RRP40_S1"/>
    <property type="match status" value="1"/>
</dbReference>
<feature type="domain" description="K Homology" evidence="6">
    <location>
        <begin position="156"/>
        <end position="205"/>
    </location>
</feature>
<dbReference type="GO" id="GO:0000177">
    <property type="term" value="C:cytoplasmic exosome (RNase complex)"/>
    <property type="evidence" value="ECO:0007669"/>
    <property type="project" value="TreeGrafter"/>
</dbReference>
<dbReference type="Gene3D" id="3.30.1370.10">
    <property type="entry name" value="K Homology domain, type 1"/>
    <property type="match status" value="1"/>
</dbReference>
<dbReference type="GO" id="GO:0000467">
    <property type="term" value="P:exonucleolytic trimming to generate mature 3'-end of 5.8S rRNA from tricistronic rRNA transcript (SSU-rRNA, 5.8S rRNA, LSU-rRNA)"/>
    <property type="evidence" value="ECO:0007669"/>
    <property type="project" value="TreeGrafter"/>
</dbReference>
<dbReference type="Proteomes" id="UP000800096">
    <property type="component" value="Unassembled WGS sequence"/>
</dbReference>
<feature type="domain" description="Exosome complex exonuclease Rrp40 N-terminal" evidence="7">
    <location>
        <begin position="27"/>
        <end position="66"/>
    </location>
</feature>
<dbReference type="OrthoDB" id="340500at2759"/>
<dbReference type="Pfam" id="PF18311">
    <property type="entry name" value="Rrp40_N"/>
    <property type="match status" value="1"/>
</dbReference>
<organism evidence="8 9">
    <name type="scientific">Ampelomyces quisqualis</name>
    <name type="common">Powdery mildew agent</name>
    <dbReference type="NCBI Taxonomy" id="50730"/>
    <lineage>
        <taxon>Eukaryota</taxon>
        <taxon>Fungi</taxon>
        <taxon>Dikarya</taxon>
        <taxon>Ascomycota</taxon>
        <taxon>Pezizomycotina</taxon>
        <taxon>Dothideomycetes</taxon>
        <taxon>Pleosporomycetidae</taxon>
        <taxon>Pleosporales</taxon>
        <taxon>Pleosporineae</taxon>
        <taxon>Phaeosphaeriaceae</taxon>
        <taxon>Ampelomyces</taxon>
    </lineage>
</organism>
<sequence>MAATLVLPGDKIPPSALPTGTGKRKTLKLGPGLRHIAPNTIATTIAGALTTDDRKNAASIDFNTGRYRPYPHDLVIATITSSTSDAFACTLSPHTPPATLPHLAFEGASKKSRPQLAPHALVYCRVVAASRDAPPELTCVDAATGKAAGLGVLKGGMVFSVSLGMARRLLAPRSEMALLEGLGASMGFEVTVGRNGVVHVDAGSVRATMAVGRGLQEVDERGVDDAGQRNMVGEILKSI</sequence>
<dbReference type="InterPro" id="IPR036612">
    <property type="entry name" value="KH_dom_type_1_sf"/>
</dbReference>
<keyword evidence="4" id="KW-0694">RNA-binding</keyword>
<keyword evidence="9" id="KW-1185">Reference proteome</keyword>
<dbReference type="CDD" id="cd22526">
    <property type="entry name" value="KH-I_Rrp40"/>
    <property type="match status" value="1"/>
</dbReference>
<dbReference type="InterPro" id="IPR012340">
    <property type="entry name" value="NA-bd_OB-fold"/>
</dbReference>
<evidence type="ECO:0000313" key="8">
    <source>
        <dbReference type="EMBL" id="KAF1913551.1"/>
    </source>
</evidence>
<dbReference type="SUPFAM" id="SSF54791">
    <property type="entry name" value="Eukaryotic type KH-domain (KH-domain type I)"/>
    <property type="match status" value="1"/>
</dbReference>
<keyword evidence="3" id="KW-0271">Exosome</keyword>
<dbReference type="GO" id="GO:0034475">
    <property type="term" value="P:U4 snRNA 3'-end processing"/>
    <property type="evidence" value="ECO:0007669"/>
    <property type="project" value="TreeGrafter"/>
</dbReference>
<dbReference type="InterPro" id="IPR041054">
    <property type="entry name" value="Rrp40_N_euk"/>
</dbReference>
<dbReference type="FunFam" id="2.40.50.140:FF:000127">
    <property type="entry name" value="Exosome complex component RRP40"/>
    <property type="match status" value="1"/>
</dbReference>
<dbReference type="SUPFAM" id="SSF50249">
    <property type="entry name" value="Nucleic acid-binding proteins"/>
    <property type="match status" value="1"/>
</dbReference>
<evidence type="ECO:0008006" key="10">
    <source>
        <dbReference type="Google" id="ProtNLM"/>
    </source>
</evidence>
<proteinExistence type="predicted"/>
<evidence type="ECO:0000313" key="9">
    <source>
        <dbReference type="Proteomes" id="UP000800096"/>
    </source>
</evidence>
<dbReference type="InterPro" id="IPR049469">
    <property type="entry name" value="RRP40_KH-I"/>
</dbReference>
<gene>
    <name evidence="8" type="ORF">BDU57DRAFT_314987</name>
</gene>
<dbReference type="GO" id="GO:0000176">
    <property type="term" value="C:nuclear exosome (RNase complex)"/>
    <property type="evidence" value="ECO:0007669"/>
    <property type="project" value="TreeGrafter"/>
</dbReference>
<evidence type="ECO:0000256" key="3">
    <source>
        <dbReference type="ARBA" id="ARBA00022835"/>
    </source>
</evidence>
<dbReference type="PANTHER" id="PTHR21321">
    <property type="entry name" value="PNAS-3 RELATED"/>
    <property type="match status" value="1"/>
</dbReference>
<dbReference type="GO" id="GO:0071051">
    <property type="term" value="P:poly(A)-dependent snoRNA 3'-end processing"/>
    <property type="evidence" value="ECO:0007669"/>
    <property type="project" value="TreeGrafter"/>
</dbReference>